<feature type="region of interest" description="Disordered" evidence="1">
    <location>
        <begin position="48"/>
        <end position="73"/>
    </location>
</feature>
<evidence type="ECO:0000313" key="3">
    <source>
        <dbReference type="Proteomes" id="UP000198793"/>
    </source>
</evidence>
<proteinExistence type="predicted"/>
<sequence>MTDALLGIRPGEGLCIARNKRRLIGVMTADRLRDAALADALDEPNHLAQKDGLPAERSHRVENSLHRCEHSQT</sequence>
<evidence type="ECO:0000256" key="1">
    <source>
        <dbReference type="SAM" id="MobiDB-lite"/>
    </source>
</evidence>
<organism evidence="2 3">
    <name type="scientific">Aureimonas jatrophae</name>
    <dbReference type="NCBI Taxonomy" id="1166073"/>
    <lineage>
        <taxon>Bacteria</taxon>
        <taxon>Pseudomonadati</taxon>
        <taxon>Pseudomonadota</taxon>
        <taxon>Alphaproteobacteria</taxon>
        <taxon>Hyphomicrobiales</taxon>
        <taxon>Aurantimonadaceae</taxon>
        <taxon>Aureimonas</taxon>
    </lineage>
</organism>
<reference evidence="2 3" key="1">
    <citation type="submission" date="2016-10" db="EMBL/GenBank/DDBJ databases">
        <authorList>
            <person name="de Groot N.N."/>
        </authorList>
    </citation>
    <scope>NUCLEOTIDE SEQUENCE [LARGE SCALE GENOMIC DNA]</scope>
    <source>
        <strain evidence="3">L7-484,KACC 16230,DSM 25025</strain>
    </source>
</reference>
<accession>A0A1H0MIF9</accession>
<protein>
    <submittedName>
        <fullName evidence="2">Uncharacterized protein</fullName>
    </submittedName>
</protein>
<dbReference type="RefSeq" id="WP_090676786.1">
    <property type="nucleotide sequence ID" value="NZ_FNIT01000014.1"/>
</dbReference>
<name>A0A1H0MIF9_9HYPH</name>
<dbReference type="Proteomes" id="UP000198793">
    <property type="component" value="Unassembled WGS sequence"/>
</dbReference>
<gene>
    <name evidence="2" type="ORF">SAMN05192530_11413</name>
</gene>
<dbReference type="EMBL" id="FNIT01000014">
    <property type="protein sequence ID" value="SDO80167.1"/>
    <property type="molecule type" value="Genomic_DNA"/>
</dbReference>
<keyword evidence="3" id="KW-1185">Reference proteome</keyword>
<dbReference type="AlphaFoldDB" id="A0A1H0MIF9"/>
<evidence type="ECO:0000313" key="2">
    <source>
        <dbReference type="EMBL" id="SDO80167.1"/>
    </source>
</evidence>